<dbReference type="EMBL" id="LORN02000007">
    <property type="protein sequence ID" value="PNN29595.1"/>
    <property type="molecule type" value="Genomic_DNA"/>
</dbReference>
<evidence type="ECO:0000313" key="2">
    <source>
        <dbReference type="Proteomes" id="UP000053523"/>
    </source>
</evidence>
<name>A0A2K0AX34_STAHA</name>
<dbReference type="Proteomes" id="UP000053523">
    <property type="component" value="Unassembled WGS sequence"/>
</dbReference>
<proteinExistence type="predicted"/>
<gene>
    <name evidence="1" type="ORF">AL503_002105</name>
</gene>
<organism evidence="1 2">
    <name type="scientific">Staphylococcus haemolyticus</name>
    <dbReference type="NCBI Taxonomy" id="1283"/>
    <lineage>
        <taxon>Bacteria</taxon>
        <taxon>Bacillati</taxon>
        <taxon>Bacillota</taxon>
        <taxon>Bacilli</taxon>
        <taxon>Bacillales</taxon>
        <taxon>Staphylococcaceae</taxon>
        <taxon>Staphylococcus</taxon>
    </lineage>
</organism>
<dbReference type="AlphaFoldDB" id="A0A2K0AX34"/>
<sequence length="149" mass="17343">MDNNEKYITTKIPESVLDLFRQMYNISNHVPKRKLVLYAIGSSLPERGRYLFAEDYSLDKETMDEIIKKRKRLTNENFIKDFENINDKLDNLESALGGNKSDNKLQTIEVLLRLLLADNFSLGTDADSLNNYLNSRTDREIMDFAKNKN</sequence>
<comment type="caution">
    <text evidence="1">The sequence shown here is derived from an EMBL/GenBank/DDBJ whole genome shotgun (WGS) entry which is preliminary data.</text>
</comment>
<protein>
    <submittedName>
        <fullName evidence="1">Uncharacterized protein</fullName>
    </submittedName>
</protein>
<evidence type="ECO:0000313" key="1">
    <source>
        <dbReference type="EMBL" id="PNN29595.1"/>
    </source>
</evidence>
<reference evidence="1 2" key="1">
    <citation type="submission" date="2017-12" db="EMBL/GenBank/DDBJ databases">
        <title>FDA dAtabase for Regulatory Grade micrObial Sequences (FDA-ARGOS): Supporting development and validation of Infectious Disease Dx tests.</title>
        <authorList>
            <person name="Hoffmann M."/>
            <person name="Allard M."/>
            <person name="Evans P."/>
            <person name="Brown E."/>
            <person name="Tallon L."/>
            <person name="Sadzewicz L."/>
            <person name="Sengamalay N."/>
            <person name="Ott S."/>
            <person name="Godinez A."/>
            <person name="Nagaraj S."/>
            <person name="Vavikolanu K."/>
            <person name="Aluvathingal J."/>
            <person name="Nadendla S."/>
            <person name="Sichtig H."/>
        </authorList>
    </citation>
    <scope>NUCLEOTIDE SEQUENCE [LARGE SCALE GENOMIC DNA]</scope>
    <source>
        <strain evidence="1 2">FDAARGOS_148</strain>
    </source>
</reference>
<accession>A0A2K0AX34</accession>